<keyword evidence="8" id="KW-1185">Reference proteome</keyword>
<feature type="domain" description="Bacterial Ig-like" evidence="6">
    <location>
        <begin position="1539"/>
        <end position="1620"/>
    </location>
</feature>
<dbReference type="GO" id="GO:0004180">
    <property type="term" value="F:carboxypeptidase activity"/>
    <property type="evidence" value="ECO:0007669"/>
    <property type="project" value="UniProtKB-KW"/>
</dbReference>
<dbReference type="GO" id="GO:0005975">
    <property type="term" value="P:carbohydrate metabolic process"/>
    <property type="evidence" value="ECO:0007669"/>
    <property type="project" value="UniProtKB-ARBA"/>
</dbReference>
<sequence length="1850" mass="191349">MLSSLRRSFAAFALLIVSALTFGALTVPAAAAAEPEGTTISGRVTTEGGDPVAGSWVYAYAPDGQWVGSAPTDASGDYVVAGLTPDTEYTVEFQDYSGTLVNEYYDDVRNLADATPVPAGSTGIDAELATAATISGRVTDEKGEPVVGTTVSAHSYNSLSDSGGYATTGDEGTYKISGLVPGVQHRVSVEGQDLLLSGYYGSDDYNKAVPVLASSAHIDVTLRAGGIITGTISPLGRLGRVDVIGQQGWDDANVAEDGSFSTRALPAGSYTLRYGNEYYLHSETEDEATPVTVVPNQTTRIHWERLTGHVLAGAVTSPDGTPLAGASVRLLRDSDGYLAERESVKTDAHGRYRFEGLFPGSYSVKVAQSDHLTTYLGGATTKAGAKTVAIEADTLDVDVTMAAGASLRLEVANAPDDAVYALYTDRGKHVAETTGPTPTFSKLAAGSYVVSIFSESGAVPLQYYENRADRQSATPIALSASTPRTVSWTLFDGHSVSGTVRDAQGAPIEGATARLALIDGYDVEPTDLSAITDADGHYAITGVMPDSGDYTVQFSHVERATVLLGNVRSGRNATAVPRDADTVGADATMVPAGRVSGTVTAKATGKAVEGVVVTAYRVPGLTRAGSAVTSEDGSYTVGGLLSGTYALEFDGADAGFPTTHLGGAADLEDSSVVTVETAKATTADAQLAAYATLVIDLSASGADWDDYGTLLRGDTATEEWAWDGQLRFTVAPGDYTFFLNRGTFAPQYYSASAAAWTPESAQVLTLEAGQTHSVTWRPAAGVTLAGTVTSTDGTPVEGAELSVRSGDDATYWSARTETLAGGGYSLANLPPVDSDLTVTAPGYERHDAAIVPSDAQTNVVLTSHGAGSISGRVSDASGSAVEDASVVLRQWSDDEDWWEWIDEIQTDAAGDFSFKNVPAGTYSFDVSDSVGDLRSIRAGDPTSPTVTLAAGESSNVSVTLETGAKISGTAIGATGDVALYSLRADGYPLEEHYGPNPFTFSQLDAGAYLLWAEPTVDHPGQFLSTGGTKHIFDLAAHDSIEVTNWQVDPGVPSVIRAQSGDDSVAGIRVVVTNDLGMTVASGTTGADGLVMLRLPRGTHSVVLTDRQQRYTPTTTTLTVDDETTHHVALTAAGSVVGTVVDGVGSPVEGVQVSAGWEEDTTDQDGRFSVTGIELGTVGVVISGDLDFAEVRTTATLSVDRPRADLGTVPLGRAPAPANDDFADALPLRNGTIQLSNGGATVEPGERAGAHRTLWYTITPEVTSTVRIDLEDIHGWNRVNLALYTGDRVDGLTRIASRSEYEAVALSASLSAGQTYYVAVDAAPDATTFELGVSGLVVAKPDVVTTTELSVSAYRVAAGDPVRATATVSGAPAGTVSEAPTGTVTFWVNGRAAATVPLSNGIATLDVDTSNDGDLQITAAFNGAEGFAPSQSQNAEVTVFPELARVDLTLGASSIVAGDAVKVTAALHKPYPGSIEFYVDGVTHSVVEVVDGGAVTTVTDLAPGTHRIEASFIGEVANNDWWDNSVAVSVAQRATSTTLALSPDSVTLGDKVTATATVTPGAPGSVDFFDGTTKVGTGPIINGKATATFTPATAGTHTVKASYTGDVNHTGSTSPGVTLTVKAKEVTPPVVTPPVVTPPVVTPPVVTPPVVTPPAKVKVTLSTPTFSKTTQVYGHKLVATLTTTVKGASTGTVTFRNGSTTLGTAKIAGGKASLKLSKGVKPGSYKAVTATYSGTSTTTAATSPKAKTFTVAKTKLAKKAKVTGKTFKKNAKPKITLTLGKLTNGTYATGKVKIYVGKKVIKTIKLTTKHKGKITLTLPKRYRTTIKVKAAYQSTSTITGSTSKVTTVKAR</sequence>
<feature type="signal peptide" evidence="5">
    <location>
        <begin position="1"/>
        <end position="32"/>
    </location>
</feature>
<gene>
    <name evidence="7" type="ORF">SAMN04488035_0074</name>
</gene>
<dbReference type="InterPro" id="IPR006311">
    <property type="entry name" value="TAT_signal"/>
</dbReference>
<dbReference type="PROSITE" id="PS51318">
    <property type="entry name" value="TAT"/>
    <property type="match status" value="1"/>
</dbReference>
<dbReference type="GO" id="GO:0030246">
    <property type="term" value="F:carbohydrate binding"/>
    <property type="evidence" value="ECO:0007669"/>
    <property type="project" value="InterPro"/>
</dbReference>
<dbReference type="SUPFAM" id="SSF49478">
    <property type="entry name" value="Cna protein B-type domain"/>
    <property type="match status" value="1"/>
</dbReference>
<evidence type="ECO:0000256" key="4">
    <source>
        <dbReference type="ARBA" id="ARBA00030238"/>
    </source>
</evidence>
<evidence type="ECO:0000256" key="2">
    <source>
        <dbReference type="ARBA" id="ARBA00012595"/>
    </source>
</evidence>
<accession>A0A1I2CCW1</accession>
<protein>
    <recommendedName>
        <fullName evidence="2">alpha-amylase</fullName>
        <ecNumber evidence="2">3.2.1.1</ecNumber>
    </recommendedName>
    <alternativeName>
        <fullName evidence="4">1,4-alpha-D-glucan glucanohydrolase</fullName>
    </alternativeName>
</protein>
<evidence type="ECO:0000313" key="7">
    <source>
        <dbReference type="EMBL" id="SFE66146.1"/>
    </source>
</evidence>
<dbReference type="Pfam" id="PF16640">
    <property type="entry name" value="Big_3_5"/>
    <property type="match status" value="3"/>
</dbReference>
<comment type="catalytic activity">
    <reaction evidence="1">
        <text>Endohydrolysis of (1-&gt;4)-alpha-D-glucosidic linkages in polysaccharides containing three or more (1-&gt;4)-alpha-linked D-glucose units.</text>
        <dbReference type="EC" id="3.2.1.1"/>
    </reaction>
</comment>
<keyword evidence="7" id="KW-0645">Protease</keyword>
<keyword evidence="3 5" id="KW-0732">Signal</keyword>
<dbReference type="InterPro" id="IPR013784">
    <property type="entry name" value="Carb-bd-like_fold"/>
</dbReference>
<dbReference type="InterPro" id="IPR032109">
    <property type="entry name" value="Big_3_5"/>
</dbReference>
<dbReference type="SUPFAM" id="SSF49464">
    <property type="entry name" value="Carboxypeptidase regulatory domain-like"/>
    <property type="match status" value="5"/>
</dbReference>
<keyword evidence="7" id="KW-0121">Carboxypeptidase</keyword>
<evidence type="ECO:0000256" key="1">
    <source>
        <dbReference type="ARBA" id="ARBA00000548"/>
    </source>
</evidence>
<dbReference type="Pfam" id="PF13620">
    <property type="entry name" value="CarboxypepD_reg"/>
    <property type="match status" value="6"/>
</dbReference>
<evidence type="ECO:0000256" key="5">
    <source>
        <dbReference type="SAM" id="SignalP"/>
    </source>
</evidence>
<dbReference type="Proteomes" id="UP000198520">
    <property type="component" value="Unassembled WGS sequence"/>
</dbReference>
<evidence type="ECO:0000259" key="6">
    <source>
        <dbReference type="Pfam" id="PF16640"/>
    </source>
</evidence>
<keyword evidence="7" id="KW-0378">Hydrolase</keyword>
<dbReference type="EMBL" id="FONZ01000001">
    <property type="protein sequence ID" value="SFE66146.1"/>
    <property type="molecule type" value="Genomic_DNA"/>
</dbReference>
<organism evidence="7 8">
    <name type="scientific">Flavimobilis marinus</name>
    <dbReference type="NCBI Taxonomy" id="285351"/>
    <lineage>
        <taxon>Bacteria</taxon>
        <taxon>Bacillati</taxon>
        <taxon>Actinomycetota</taxon>
        <taxon>Actinomycetes</taxon>
        <taxon>Micrococcales</taxon>
        <taxon>Jonesiaceae</taxon>
        <taxon>Flavimobilis</taxon>
    </lineage>
</organism>
<proteinExistence type="predicted"/>
<dbReference type="InterPro" id="IPR008969">
    <property type="entry name" value="CarboxyPept-like_regulatory"/>
</dbReference>
<dbReference type="RefSeq" id="WP_093374140.1">
    <property type="nucleotide sequence ID" value="NZ_BNAN01000001.1"/>
</dbReference>
<dbReference type="PANTHER" id="PTHR23303:SF14">
    <property type="entry name" value="BOS COMPLEX SUBUNIT NOMO1-RELATED"/>
    <property type="match status" value="1"/>
</dbReference>
<feature type="domain" description="Bacterial Ig-like" evidence="6">
    <location>
        <begin position="1666"/>
        <end position="1750"/>
    </location>
</feature>
<dbReference type="Gene3D" id="2.60.40.10">
    <property type="entry name" value="Immunoglobulins"/>
    <property type="match status" value="7"/>
</dbReference>
<feature type="chain" id="PRO_5039691110" description="alpha-amylase" evidence="5">
    <location>
        <begin position="33"/>
        <end position="1850"/>
    </location>
</feature>
<dbReference type="Gene3D" id="2.60.40.1120">
    <property type="entry name" value="Carboxypeptidase-like, regulatory domain"/>
    <property type="match status" value="5"/>
</dbReference>
<dbReference type="GO" id="GO:0004556">
    <property type="term" value="F:alpha-amylase activity"/>
    <property type="evidence" value="ECO:0007669"/>
    <property type="project" value="UniProtKB-EC"/>
</dbReference>
<dbReference type="InterPro" id="IPR051417">
    <property type="entry name" value="SDr/BOS_complex"/>
</dbReference>
<reference evidence="8" key="1">
    <citation type="submission" date="2016-10" db="EMBL/GenBank/DDBJ databases">
        <authorList>
            <person name="Varghese N."/>
            <person name="Submissions S."/>
        </authorList>
    </citation>
    <scope>NUCLEOTIDE SEQUENCE [LARGE SCALE GENOMIC DNA]</scope>
    <source>
        <strain evidence="8">DSM 19083</strain>
    </source>
</reference>
<dbReference type="PANTHER" id="PTHR23303">
    <property type="entry name" value="CARBOXYPEPTIDASE REGULATORY REGION-CONTAINING"/>
    <property type="match status" value="1"/>
</dbReference>
<feature type="domain" description="Bacterial Ig-like" evidence="6">
    <location>
        <begin position="1351"/>
        <end position="1438"/>
    </location>
</feature>
<evidence type="ECO:0000313" key="8">
    <source>
        <dbReference type="Proteomes" id="UP000198520"/>
    </source>
</evidence>
<dbReference type="EC" id="3.2.1.1" evidence="2"/>
<evidence type="ECO:0000256" key="3">
    <source>
        <dbReference type="ARBA" id="ARBA00022729"/>
    </source>
</evidence>
<name>A0A1I2CCW1_9MICO</name>
<dbReference type="InterPro" id="IPR013783">
    <property type="entry name" value="Ig-like_fold"/>
</dbReference>
<dbReference type="SUPFAM" id="SSF49452">
    <property type="entry name" value="Starch-binding domain-like"/>
    <property type="match status" value="1"/>
</dbReference>